<comment type="caution">
    <text evidence="1">The sequence shown here is derived from an EMBL/GenBank/DDBJ whole genome shotgun (WGS) entry which is preliminary data.</text>
</comment>
<protein>
    <submittedName>
        <fullName evidence="1">Uncharacterized protein</fullName>
    </submittedName>
</protein>
<dbReference type="AlphaFoldDB" id="A0A1F5P4I0"/>
<dbReference type="EMBL" id="MFES01000033">
    <property type="protein sequence ID" value="OGE84849.1"/>
    <property type="molecule type" value="Genomic_DNA"/>
</dbReference>
<name>A0A1F5P4I0_9BACT</name>
<reference evidence="1 2" key="1">
    <citation type="journal article" date="2016" name="Nat. Commun.">
        <title>Thousands of microbial genomes shed light on interconnected biogeochemical processes in an aquifer system.</title>
        <authorList>
            <person name="Anantharaman K."/>
            <person name="Brown C.T."/>
            <person name="Hug L.A."/>
            <person name="Sharon I."/>
            <person name="Castelle C.J."/>
            <person name="Probst A.J."/>
            <person name="Thomas B.C."/>
            <person name="Singh A."/>
            <person name="Wilkins M.J."/>
            <person name="Karaoz U."/>
            <person name="Brodie E.L."/>
            <person name="Williams K.H."/>
            <person name="Hubbard S.S."/>
            <person name="Banfield J.F."/>
        </authorList>
    </citation>
    <scope>NUCLEOTIDE SEQUENCE [LARGE SCALE GENOMIC DNA]</scope>
</reference>
<evidence type="ECO:0000313" key="1">
    <source>
        <dbReference type="EMBL" id="OGE84849.1"/>
    </source>
</evidence>
<proteinExistence type="predicted"/>
<organism evidence="1 2">
    <name type="scientific">Candidatus Doudnabacteria bacterium RIFCSPHIGHO2_02_FULL_46_11</name>
    <dbReference type="NCBI Taxonomy" id="1817832"/>
    <lineage>
        <taxon>Bacteria</taxon>
        <taxon>Candidatus Doudnaibacteriota</taxon>
    </lineage>
</organism>
<accession>A0A1F5P4I0</accession>
<sequence length="78" mass="8625">MVEDDGWELNRKRVGKTEVFPAVEILKPQGFRAQAAAVGQPSSEIPAISTNKKSVPVCGSDFLFKRLLKIIKKRAQTV</sequence>
<evidence type="ECO:0000313" key="2">
    <source>
        <dbReference type="Proteomes" id="UP000176786"/>
    </source>
</evidence>
<gene>
    <name evidence="1" type="ORF">A3J48_03495</name>
</gene>
<dbReference type="Proteomes" id="UP000176786">
    <property type="component" value="Unassembled WGS sequence"/>
</dbReference>